<dbReference type="CDD" id="cd16922">
    <property type="entry name" value="HATPase_EvgS-ArcB-TorS-like"/>
    <property type="match status" value="1"/>
</dbReference>
<evidence type="ECO:0000313" key="17">
    <source>
        <dbReference type="EMBL" id="SLM31663.1"/>
    </source>
</evidence>
<evidence type="ECO:0000256" key="5">
    <source>
        <dbReference type="ARBA" id="ARBA00022741"/>
    </source>
</evidence>
<dbReference type="EC" id="2.7.13.3" evidence="2"/>
<evidence type="ECO:0000256" key="7">
    <source>
        <dbReference type="ARBA" id="ARBA00022840"/>
    </source>
</evidence>
<feature type="coiled-coil region" evidence="13">
    <location>
        <begin position="1"/>
        <end position="35"/>
    </location>
</feature>
<dbReference type="AlphaFoldDB" id="A0A1W1HGW4"/>
<dbReference type="Pfam" id="PF00512">
    <property type="entry name" value="HisKA"/>
    <property type="match status" value="1"/>
</dbReference>
<dbReference type="InterPro" id="IPR036097">
    <property type="entry name" value="HisK_dim/P_sf"/>
</dbReference>
<dbReference type="Gene3D" id="3.30.565.10">
    <property type="entry name" value="Histidine kinase-like ATPase, C-terminal domain"/>
    <property type="match status" value="1"/>
</dbReference>
<dbReference type="SMART" id="SM00388">
    <property type="entry name" value="HisKA"/>
    <property type="match status" value="1"/>
</dbReference>
<dbReference type="RefSeq" id="WP_080800625.1">
    <property type="nucleotide sequence ID" value="NZ_LT828541.1"/>
</dbReference>
<dbReference type="CDD" id="cd17546">
    <property type="entry name" value="REC_hyHK_CKI1_RcsC-like"/>
    <property type="match status" value="1"/>
</dbReference>
<dbReference type="Proteomes" id="UP000191931">
    <property type="component" value="Unassembled WGS sequence"/>
</dbReference>
<dbReference type="CDD" id="cd00082">
    <property type="entry name" value="HisKA"/>
    <property type="match status" value="1"/>
</dbReference>
<comment type="catalytic activity">
    <reaction evidence="1">
        <text>ATP + protein L-histidine = ADP + protein N-phospho-L-histidine.</text>
        <dbReference type="EC" id="2.7.13.3"/>
    </reaction>
</comment>
<dbReference type="GO" id="GO:0005524">
    <property type="term" value="F:ATP binding"/>
    <property type="evidence" value="ECO:0007669"/>
    <property type="project" value="UniProtKB-KW"/>
</dbReference>
<reference evidence="17 18" key="1">
    <citation type="submission" date="2017-03" db="EMBL/GenBank/DDBJ databases">
        <authorList>
            <person name="Afonso C.L."/>
            <person name="Miller P.J."/>
            <person name="Scott M.A."/>
            <person name="Spackman E."/>
            <person name="Goraichik I."/>
            <person name="Dimitrov K.M."/>
            <person name="Suarez D.L."/>
            <person name="Swayne D.E."/>
        </authorList>
    </citation>
    <scope>NUCLEOTIDE SEQUENCE [LARGE SCALE GENOMIC DNA]</scope>
    <source>
        <strain evidence="17">PRJEB14757</strain>
    </source>
</reference>
<evidence type="ECO:0000256" key="10">
    <source>
        <dbReference type="ARBA" id="ARBA00068150"/>
    </source>
</evidence>
<evidence type="ECO:0000313" key="18">
    <source>
        <dbReference type="Proteomes" id="UP000191931"/>
    </source>
</evidence>
<dbReference type="SUPFAM" id="SSF47226">
    <property type="entry name" value="Histidine-containing phosphotransfer domain, HPT domain"/>
    <property type="match status" value="1"/>
</dbReference>
<feature type="domain" description="Response regulatory" evidence="15">
    <location>
        <begin position="440"/>
        <end position="573"/>
    </location>
</feature>
<gene>
    <name evidence="17" type="primary">gacS</name>
    <name evidence="17" type="ORF">MTBBW1_410018</name>
</gene>
<evidence type="ECO:0000256" key="13">
    <source>
        <dbReference type="SAM" id="Coils"/>
    </source>
</evidence>
<keyword evidence="8" id="KW-0902">Two-component regulatory system</keyword>
<keyword evidence="7" id="KW-0067">ATP-binding</keyword>
<dbReference type="PROSITE" id="PS50109">
    <property type="entry name" value="HIS_KIN"/>
    <property type="match status" value="1"/>
</dbReference>
<dbReference type="InterPro" id="IPR011006">
    <property type="entry name" value="CheY-like_superfamily"/>
</dbReference>
<feature type="domain" description="Histidine kinase" evidence="14">
    <location>
        <begin position="49"/>
        <end position="270"/>
    </location>
</feature>
<dbReference type="InterPro" id="IPR001789">
    <property type="entry name" value="Sig_transdc_resp-reg_receiver"/>
</dbReference>
<name>A0A1W1HGW4_9BACT</name>
<dbReference type="STRING" id="1246637.MTBBW1_410018"/>
<dbReference type="GO" id="GO:0000155">
    <property type="term" value="F:phosphorelay sensor kinase activity"/>
    <property type="evidence" value="ECO:0007669"/>
    <property type="project" value="InterPro"/>
</dbReference>
<feature type="domain" description="HPt" evidence="16">
    <location>
        <begin position="634"/>
        <end position="728"/>
    </location>
</feature>
<dbReference type="PANTHER" id="PTHR45339:SF3">
    <property type="entry name" value="HISTIDINE KINASE"/>
    <property type="match status" value="1"/>
</dbReference>
<dbReference type="Gene3D" id="3.40.50.2300">
    <property type="match status" value="2"/>
</dbReference>
<dbReference type="InterPro" id="IPR008207">
    <property type="entry name" value="Sig_transdc_His_kin_Hpt_dom"/>
</dbReference>
<dbReference type="InterPro" id="IPR036890">
    <property type="entry name" value="HATPase_C_sf"/>
</dbReference>
<evidence type="ECO:0000259" key="15">
    <source>
        <dbReference type="PROSITE" id="PS50110"/>
    </source>
</evidence>
<dbReference type="InterPro" id="IPR003594">
    <property type="entry name" value="HATPase_dom"/>
</dbReference>
<dbReference type="SMART" id="SM00448">
    <property type="entry name" value="REC"/>
    <property type="match status" value="2"/>
</dbReference>
<sequence>MMNQNSEIERLKAELAEARSENNSLKEKFSTHARDAERAIQAKSEFLANMSHEIRTPMNGIIGMMHILMDTPLSDEQKKYAGLVFSSANALLSLINDILDFSKIEAGKLEFDNRIFDLQVTMDDINAIPAIQAKEKGIDFSSTIDTDVPLLLKGDPARIRQILNNLTGNAIKFTEAGGVTINVSLEKETDNLVTLKFTIDDTGIGIPEDKIDSLFEAFKQADASTTRQFGGTGLGLSISKMLVEMMNGKIGVESDELLGSTFWFTIELEKQNPDDIPDMNMVFSKSIINKRVLLVGDDLGACSTLKENLVSLQLDTEETNSVENAINCLKRAAEEKIPFQAVLVDIQSGSINPATLSKKINLDPLLKNTKLVLITGTGKKGDARRFEALGFSAYMSKPVDRELLNDCLRAILHISVSDDICKGGIITRHSIAENKKHLKKILVVEDNETNMIVAKTLISKLGYHADGARNGKEAVDKIESTHYDIVFMDCQMPVMDGFEATRIIRKYESSESLKTKDNNTERQVRSVKHTPVIAMTANAMKGDREKCLAAGMDDFISKPVDPEKLARMVRFYLSTANFKNSGTRIETSEQHLEKTEDKNENITIRSDGVNSDRSFDNSDRPFDRAAMVERFGGDEEVVDIIVDSFIEEAGGLIKQLETAVENREMESIRAACHALKGSASNVHALPLSTSAQLLEAVAKKGKTDIDLDSMLESIRSDFNRFSSEIAND</sequence>
<dbReference type="PROSITE" id="PS50110">
    <property type="entry name" value="RESPONSE_REGULATORY"/>
    <property type="match status" value="2"/>
</dbReference>
<dbReference type="InterPro" id="IPR036641">
    <property type="entry name" value="HPT_dom_sf"/>
</dbReference>
<dbReference type="Gene3D" id="1.10.287.130">
    <property type="match status" value="1"/>
</dbReference>
<feature type="modified residue" description="4-aspartylphosphate" evidence="12">
    <location>
        <position position="345"/>
    </location>
</feature>
<evidence type="ECO:0000256" key="4">
    <source>
        <dbReference type="ARBA" id="ARBA00022679"/>
    </source>
</evidence>
<feature type="modified residue" description="Phosphohistidine" evidence="11">
    <location>
        <position position="673"/>
    </location>
</feature>
<dbReference type="Pfam" id="PF02518">
    <property type="entry name" value="HATPase_c"/>
    <property type="match status" value="1"/>
</dbReference>
<dbReference type="FunFam" id="1.10.287.130:FF:000002">
    <property type="entry name" value="Two-component osmosensing histidine kinase"/>
    <property type="match status" value="1"/>
</dbReference>
<dbReference type="InterPro" id="IPR004358">
    <property type="entry name" value="Sig_transdc_His_kin-like_C"/>
</dbReference>
<evidence type="ECO:0000256" key="2">
    <source>
        <dbReference type="ARBA" id="ARBA00012438"/>
    </source>
</evidence>
<evidence type="ECO:0000256" key="6">
    <source>
        <dbReference type="ARBA" id="ARBA00022777"/>
    </source>
</evidence>
<evidence type="ECO:0000256" key="1">
    <source>
        <dbReference type="ARBA" id="ARBA00000085"/>
    </source>
</evidence>
<keyword evidence="3 12" id="KW-0597">Phosphoprotein</keyword>
<dbReference type="SMART" id="SM00387">
    <property type="entry name" value="HATPase_c"/>
    <property type="match status" value="1"/>
</dbReference>
<dbReference type="GO" id="GO:0005886">
    <property type="term" value="C:plasma membrane"/>
    <property type="evidence" value="ECO:0007669"/>
    <property type="project" value="UniProtKB-SubCell"/>
</dbReference>
<dbReference type="PRINTS" id="PR00344">
    <property type="entry name" value="BCTRLSENSOR"/>
</dbReference>
<dbReference type="SUPFAM" id="SSF52172">
    <property type="entry name" value="CheY-like"/>
    <property type="match status" value="2"/>
</dbReference>
<dbReference type="InterPro" id="IPR005467">
    <property type="entry name" value="His_kinase_dom"/>
</dbReference>
<protein>
    <recommendedName>
        <fullName evidence="10">Sensory/regulatory protein RpfC</fullName>
        <ecNumber evidence="2">2.7.13.3</ecNumber>
    </recommendedName>
</protein>
<dbReference type="InterPro" id="IPR003661">
    <property type="entry name" value="HisK_dim/P_dom"/>
</dbReference>
<dbReference type="FunFam" id="3.30.565.10:FF:000010">
    <property type="entry name" value="Sensor histidine kinase RcsC"/>
    <property type="match status" value="1"/>
</dbReference>
<dbReference type="PANTHER" id="PTHR45339">
    <property type="entry name" value="HYBRID SIGNAL TRANSDUCTION HISTIDINE KINASE J"/>
    <property type="match status" value="1"/>
</dbReference>
<dbReference type="Pfam" id="PF01627">
    <property type="entry name" value="Hpt"/>
    <property type="match status" value="1"/>
</dbReference>
<dbReference type="SUPFAM" id="SSF47384">
    <property type="entry name" value="Homodimeric domain of signal transducing histidine kinase"/>
    <property type="match status" value="1"/>
</dbReference>
<evidence type="ECO:0000259" key="16">
    <source>
        <dbReference type="PROSITE" id="PS50894"/>
    </source>
</evidence>
<evidence type="ECO:0000256" key="3">
    <source>
        <dbReference type="ARBA" id="ARBA00022553"/>
    </source>
</evidence>
<proteinExistence type="predicted"/>
<organism evidence="17 18">
    <name type="scientific">Desulfamplus magnetovallimortis</name>
    <dbReference type="NCBI Taxonomy" id="1246637"/>
    <lineage>
        <taxon>Bacteria</taxon>
        <taxon>Pseudomonadati</taxon>
        <taxon>Thermodesulfobacteriota</taxon>
        <taxon>Desulfobacteria</taxon>
        <taxon>Desulfobacterales</taxon>
        <taxon>Desulfobacteraceae</taxon>
        <taxon>Desulfamplus</taxon>
    </lineage>
</organism>
<dbReference type="Pfam" id="PF00072">
    <property type="entry name" value="Response_reg"/>
    <property type="match status" value="2"/>
</dbReference>
<dbReference type="PROSITE" id="PS50894">
    <property type="entry name" value="HPT"/>
    <property type="match status" value="1"/>
</dbReference>
<keyword evidence="4 17" id="KW-0808">Transferase</keyword>
<accession>A0A1W1HGW4</accession>
<evidence type="ECO:0000256" key="9">
    <source>
        <dbReference type="ARBA" id="ARBA00064003"/>
    </source>
</evidence>
<dbReference type="Gene3D" id="1.20.120.160">
    <property type="entry name" value="HPT domain"/>
    <property type="match status" value="1"/>
</dbReference>
<evidence type="ECO:0000259" key="14">
    <source>
        <dbReference type="PROSITE" id="PS50109"/>
    </source>
</evidence>
<evidence type="ECO:0000256" key="12">
    <source>
        <dbReference type="PROSITE-ProRule" id="PRU00169"/>
    </source>
</evidence>
<keyword evidence="18" id="KW-1185">Reference proteome</keyword>
<dbReference type="OrthoDB" id="9758705at2"/>
<feature type="modified residue" description="4-aspartylphosphate" evidence="12">
    <location>
        <position position="489"/>
    </location>
</feature>
<dbReference type="SUPFAM" id="SSF55874">
    <property type="entry name" value="ATPase domain of HSP90 chaperone/DNA topoisomerase II/histidine kinase"/>
    <property type="match status" value="1"/>
</dbReference>
<evidence type="ECO:0000256" key="8">
    <source>
        <dbReference type="ARBA" id="ARBA00023012"/>
    </source>
</evidence>
<dbReference type="EMBL" id="FWEV01000283">
    <property type="protein sequence ID" value="SLM31663.1"/>
    <property type="molecule type" value="Genomic_DNA"/>
</dbReference>
<keyword evidence="13" id="KW-0175">Coiled coil</keyword>
<evidence type="ECO:0000256" key="11">
    <source>
        <dbReference type="PROSITE-ProRule" id="PRU00110"/>
    </source>
</evidence>
<feature type="domain" description="Response regulatory" evidence="15">
    <location>
        <begin position="291"/>
        <end position="412"/>
    </location>
</feature>
<keyword evidence="5" id="KW-0547">Nucleotide-binding</keyword>
<keyword evidence="6" id="KW-0418">Kinase</keyword>
<comment type="subunit">
    <text evidence="9">At low DSF concentrations, interacts with RpfF.</text>
</comment>